<dbReference type="GO" id="GO:0098797">
    <property type="term" value="C:plasma membrane protein complex"/>
    <property type="evidence" value="ECO:0007669"/>
    <property type="project" value="TreeGrafter"/>
</dbReference>
<evidence type="ECO:0000256" key="7">
    <source>
        <dbReference type="ARBA" id="ARBA00022927"/>
    </source>
</evidence>
<dbReference type="InterPro" id="IPR006260">
    <property type="entry name" value="TonB/TolA_C"/>
</dbReference>
<dbReference type="AlphaFoldDB" id="L8JX38"/>
<dbReference type="Gene3D" id="3.30.1150.10">
    <property type="match status" value="1"/>
</dbReference>
<dbReference type="PRINTS" id="PR01374">
    <property type="entry name" value="TONBPROTEIN"/>
</dbReference>
<evidence type="ECO:0000313" key="12">
    <source>
        <dbReference type="Proteomes" id="UP000011135"/>
    </source>
</evidence>
<dbReference type="PROSITE" id="PS52015">
    <property type="entry name" value="TONB_CTD"/>
    <property type="match status" value="1"/>
</dbReference>
<keyword evidence="3" id="KW-0813">Transport</keyword>
<evidence type="ECO:0000313" key="11">
    <source>
        <dbReference type="EMBL" id="ELR73646.1"/>
    </source>
</evidence>
<gene>
    <name evidence="11" type="ORF">C900_02050</name>
</gene>
<comment type="subcellular location">
    <subcellularLocation>
        <location evidence="1">Cell inner membrane</location>
        <topology evidence="1">Single-pass membrane protein</topology>
        <orientation evidence="1">Periplasmic side</orientation>
    </subcellularLocation>
</comment>
<dbReference type="GO" id="GO:0055085">
    <property type="term" value="P:transmembrane transport"/>
    <property type="evidence" value="ECO:0007669"/>
    <property type="project" value="InterPro"/>
</dbReference>
<dbReference type="EMBL" id="AMZN01000003">
    <property type="protein sequence ID" value="ELR73646.1"/>
    <property type="molecule type" value="Genomic_DNA"/>
</dbReference>
<dbReference type="PANTHER" id="PTHR33446:SF2">
    <property type="entry name" value="PROTEIN TONB"/>
    <property type="match status" value="1"/>
</dbReference>
<evidence type="ECO:0000256" key="9">
    <source>
        <dbReference type="ARBA" id="ARBA00023136"/>
    </source>
</evidence>
<keyword evidence="9" id="KW-0472">Membrane</keyword>
<keyword evidence="7" id="KW-0653">Protein transport</keyword>
<dbReference type="SUPFAM" id="SSF74653">
    <property type="entry name" value="TolA/TonB C-terminal domain"/>
    <property type="match status" value="1"/>
</dbReference>
<evidence type="ECO:0000256" key="5">
    <source>
        <dbReference type="ARBA" id="ARBA00022519"/>
    </source>
</evidence>
<evidence type="ECO:0000256" key="3">
    <source>
        <dbReference type="ARBA" id="ARBA00022448"/>
    </source>
</evidence>
<evidence type="ECO:0000256" key="1">
    <source>
        <dbReference type="ARBA" id="ARBA00004383"/>
    </source>
</evidence>
<reference evidence="11 12" key="1">
    <citation type="submission" date="2012-12" db="EMBL/GenBank/DDBJ databases">
        <title>Genome assembly of Fulvivirga imtechensis AK7.</title>
        <authorList>
            <person name="Nupur N."/>
            <person name="Khatri I."/>
            <person name="Kumar R."/>
            <person name="Subramanian S."/>
            <person name="Pinnaka A."/>
        </authorList>
    </citation>
    <scope>NUCLEOTIDE SEQUENCE [LARGE SCALE GENOMIC DNA]</scope>
    <source>
        <strain evidence="11 12">AK7</strain>
    </source>
</reference>
<keyword evidence="6" id="KW-0812">Transmembrane</keyword>
<keyword evidence="5" id="KW-0997">Cell inner membrane</keyword>
<evidence type="ECO:0000256" key="2">
    <source>
        <dbReference type="ARBA" id="ARBA00006555"/>
    </source>
</evidence>
<dbReference type="Pfam" id="PF03544">
    <property type="entry name" value="TonB_C"/>
    <property type="match status" value="1"/>
</dbReference>
<dbReference type="InterPro" id="IPR003538">
    <property type="entry name" value="TonB"/>
</dbReference>
<dbReference type="NCBIfam" id="TIGR01352">
    <property type="entry name" value="tonB_Cterm"/>
    <property type="match status" value="1"/>
</dbReference>
<dbReference type="STRING" id="1237149.C900_02050"/>
<sequence length="223" mass="25053">MEKRKNPEKDLRKQSGLFFQIGLLAAMMLAVSAFEYRAVKIEPTVDDLDGSGIDELPIIPITFPDPPPKPPKPILAKPVEVPNDEELEEEPDLQVDPQIWEDFEPEIEPEPLPEEKAPEFHDYVEQMPSPDGGYEAFYKFIGKNMKYPSKARKLGIEGKVFVQFIIDENGKITDVKTIKGAGAGLDEEAERVLSAAPNWIPGRQGGRKVKVRMVIPITFQLNN</sequence>
<dbReference type="eggNOG" id="COG0810">
    <property type="taxonomic scope" value="Bacteria"/>
</dbReference>
<dbReference type="RefSeq" id="WP_009577669.1">
    <property type="nucleotide sequence ID" value="NZ_AMZN01000003.1"/>
</dbReference>
<keyword evidence="4" id="KW-1003">Cell membrane</keyword>
<dbReference type="GO" id="GO:0030288">
    <property type="term" value="C:outer membrane-bounded periplasmic space"/>
    <property type="evidence" value="ECO:0007669"/>
    <property type="project" value="InterPro"/>
</dbReference>
<accession>L8JX38</accession>
<dbReference type="InterPro" id="IPR051045">
    <property type="entry name" value="TonB-dependent_transducer"/>
</dbReference>
<comment type="caution">
    <text evidence="11">The sequence shown here is derived from an EMBL/GenBank/DDBJ whole genome shotgun (WGS) entry which is preliminary data.</text>
</comment>
<protein>
    <submittedName>
        <fullName evidence="11">TonB</fullName>
    </submittedName>
</protein>
<feature type="domain" description="TonB C-terminal" evidence="10">
    <location>
        <begin position="132"/>
        <end position="223"/>
    </location>
</feature>
<evidence type="ECO:0000256" key="6">
    <source>
        <dbReference type="ARBA" id="ARBA00022692"/>
    </source>
</evidence>
<keyword evidence="8" id="KW-1133">Transmembrane helix</keyword>
<proteinExistence type="inferred from homology"/>
<dbReference type="InterPro" id="IPR037682">
    <property type="entry name" value="TonB_C"/>
</dbReference>
<dbReference type="PANTHER" id="PTHR33446">
    <property type="entry name" value="PROTEIN TONB-RELATED"/>
    <property type="match status" value="1"/>
</dbReference>
<comment type="similarity">
    <text evidence="2">Belongs to the TonB family.</text>
</comment>
<dbReference type="Proteomes" id="UP000011135">
    <property type="component" value="Unassembled WGS sequence"/>
</dbReference>
<evidence type="ECO:0000259" key="10">
    <source>
        <dbReference type="PROSITE" id="PS52015"/>
    </source>
</evidence>
<dbReference type="GO" id="GO:0015031">
    <property type="term" value="P:protein transport"/>
    <property type="evidence" value="ECO:0007669"/>
    <property type="project" value="UniProtKB-KW"/>
</dbReference>
<evidence type="ECO:0000256" key="4">
    <source>
        <dbReference type="ARBA" id="ARBA00022475"/>
    </source>
</evidence>
<dbReference type="OrthoDB" id="9812355at2"/>
<dbReference type="GO" id="GO:0015891">
    <property type="term" value="P:siderophore transport"/>
    <property type="evidence" value="ECO:0007669"/>
    <property type="project" value="InterPro"/>
</dbReference>
<evidence type="ECO:0000256" key="8">
    <source>
        <dbReference type="ARBA" id="ARBA00022989"/>
    </source>
</evidence>
<name>L8JX38_9BACT</name>
<organism evidence="11 12">
    <name type="scientific">Fulvivirga imtechensis AK7</name>
    <dbReference type="NCBI Taxonomy" id="1237149"/>
    <lineage>
        <taxon>Bacteria</taxon>
        <taxon>Pseudomonadati</taxon>
        <taxon>Bacteroidota</taxon>
        <taxon>Cytophagia</taxon>
        <taxon>Cytophagales</taxon>
        <taxon>Fulvivirgaceae</taxon>
        <taxon>Fulvivirga</taxon>
    </lineage>
</organism>
<dbReference type="GO" id="GO:0031992">
    <property type="term" value="F:energy transducer activity"/>
    <property type="evidence" value="ECO:0007669"/>
    <property type="project" value="InterPro"/>
</dbReference>
<keyword evidence="12" id="KW-1185">Reference proteome</keyword>